<dbReference type="PROSITE" id="PS01131">
    <property type="entry name" value="RRNA_A_DIMETH"/>
    <property type="match status" value="1"/>
</dbReference>
<keyword evidence="4 5" id="KW-0694">RNA-binding</keyword>
<gene>
    <name evidence="7" type="primary">erm</name>
    <name evidence="7" type="ORF">JK358_36570</name>
</gene>
<evidence type="ECO:0000256" key="5">
    <source>
        <dbReference type="PROSITE-ProRule" id="PRU01026"/>
    </source>
</evidence>
<feature type="domain" description="Ribosomal RNA adenine methylase transferase N-terminal" evidence="6">
    <location>
        <begin position="47"/>
        <end position="209"/>
    </location>
</feature>
<protein>
    <submittedName>
        <fullName evidence="7">ErmE/ErmH/ErmO/ErmR family 23S rRNA (Adenine(2058)-N(6))-methyltransferase</fullName>
    </submittedName>
</protein>
<reference evidence="7 8" key="1">
    <citation type="submission" date="2021-01" db="EMBL/GenBank/DDBJ databases">
        <title>WGS of actinomycetes isolated from Thailand.</title>
        <authorList>
            <person name="Thawai C."/>
        </authorList>
    </citation>
    <scope>NUCLEOTIDE SEQUENCE [LARGE SCALE GENOMIC DNA]</scope>
    <source>
        <strain evidence="7 8">LPG 2</strain>
    </source>
</reference>
<name>A0ABS1MI28_9NOCA</name>
<evidence type="ECO:0000259" key="6">
    <source>
        <dbReference type="SMART" id="SM00650"/>
    </source>
</evidence>
<dbReference type="NCBIfam" id="NF000337">
    <property type="entry name" value="erm_SHROVE"/>
    <property type="match status" value="1"/>
</dbReference>
<dbReference type="InterPro" id="IPR020596">
    <property type="entry name" value="rRNA_Ade_Mease_Trfase_CS"/>
</dbReference>
<feature type="binding site" evidence="5">
    <location>
        <position position="42"/>
    </location>
    <ligand>
        <name>S-adenosyl-L-methionine</name>
        <dbReference type="ChEBI" id="CHEBI:59789"/>
    </ligand>
</feature>
<dbReference type="InterPro" id="IPR029063">
    <property type="entry name" value="SAM-dependent_MTases_sf"/>
</dbReference>
<dbReference type="NCBIfam" id="NF000499">
    <property type="entry name" value="Erm23S_rRNA_broad"/>
    <property type="match status" value="1"/>
</dbReference>
<evidence type="ECO:0000313" key="8">
    <source>
        <dbReference type="Proteomes" id="UP000602198"/>
    </source>
</evidence>
<sequence length="279" mass="30394">MAKFLAQDSAYRNYSHTQNKVKASGGRTPRDQARRVLSQNFLVDQQAIERIVAAAGPVDQVLEPGAGQGALTRALAGRGARVSAYEIDPLVAGKLTARTRDLPGIRVVRGDFLKAKPPREPFAVVGNIPFSVTARIVDWCLTAPALTSATLVTQLEYARKRTGDYGRWSLVTAASWPWQHWSLAGQIARNSFRPVPSVDSAILRITRRPEPLVQDRRAYTELVDLGFSGVGGSVDASLRTRYRGVDAALARAGISPGTLVCHVHPDQWITVYEALAGQR</sequence>
<dbReference type="CDD" id="cd02440">
    <property type="entry name" value="AdoMet_MTases"/>
    <property type="match status" value="1"/>
</dbReference>
<keyword evidence="3 5" id="KW-0949">S-adenosyl-L-methionine</keyword>
<dbReference type="EMBL" id="JAERRJ010000021">
    <property type="protein sequence ID" value="MBL1079926.1"/>
    <property type="molecule type" value="Genomic_DNA"/>
</dbReference>
<dbReference type="SMART" id="SM00650">
    <property type="entry name" value="rADc"/>
    <property type="match status" value="1"/>
</dbReference>
<keyword evidence="8" id="KW-1185">Reference proteome</keyword>
<dbReference type="Gene3D" id="1.10.8.100">
    <property type="entry name" value="Ribosomal RNA adenine dimethylase-like, domain 2"/>
    <property type="match status" value="1"/>
</dbReference>
<dbReference type="InterPro" id="IPR023165">
    <property type="entry name" value="rRNA_Ade_diMease-like_C"/>
</dbReference>
<organism evidence="7 8">
    <name type="scientific">Nocardia acididurans</name>
    <dbReference type="NCBI Taxonomy" id="2802282"/>
    <lineage>
        <taxon>Bacteria</taxon>
        <taxon>Bacillati</taxon>
        <taxon>Actinomycetota</taxon>
        <taxon>Actinomycetes</taxon>
        <taxon>Mycobacteriales</taxon>
        <taxon>Nocardiaceae</taxon>
        <taxon>Nocardia</taxon>
    </lineage>
</organism>
<dbReference type="InterPro" id="IPR020598">
    <property type="entry name" value="rRNA_Ade_methylase_Trfase_N"/>
</dbReference>
<feature type="binding site" evidence="5">
    <location>
        <position position="40"/>
    </location>
    <ligand>
        <name>S-adenosyl-L-methionine</name>
        <dbReference type="ChEBI" id="CHEBI:59789"/>
    </ligand>
</feature>
<dbReference type="Pfam" id="PF00398">
    <property type="entry name" value="RrnaAD"/>
    <property type="match status" value="1"/>
</dbReference>
<evidence type="ECO:0000256" key="3">
    <source>
        <dbReference type="ARBA" id="ARBA00022691"/>
    </source>
</evidence>
<feature type="binding site" evidence="5">
    <location>
        <position position="86"/>
    </location>
    <ligand>
        <name>S-adenosyl-L-methionine</name>
        <dbReference type="ChEBI" id="CHEBI:59789"/>
    </ligand>
</feature>
<accession>A0ABS1MI28</accession>
<proteinExistence type="inferred from homology"/>
<dbReference type="SUPFAM" id="SSF53335">
    <property type="entry name" value="S-adenosyl-L-methionine-dependent methyltransferases"/>
    <property type="match status" value="1"/>
</dbReference>
<evidence type="ECO:0000256" key="1">
    <source>
        <dbReference type="ARBA" id="ARBA00022603"/>
    </source>
</evidence>
<evidence type="ECO:0000313" key="7">
    <source>
        <dbReference type="EMBL" id="MBL1079926.1"/>
    </source>
</evidence>
<feature type="binding site" evidence="5">
    <location>
        <position position="127"/>
    </location>
    <ligand>
        <name>S-adenosyl-L-methionine</name>
        <dbReference type="ChEBI" id="CHEBI:59789"/>
    </ligand>
</feature>
<dbReference type="PROSITE" id="PS51689">
    <property type="entry name" value="SAM_RNA_A_N6_MT"/>
    <property type="match status" value="1"/>
</dbReference>
<feature type="binding site" evidence="5">
    <location>
        <position position="111"/>
    </location>
    <ligand>
        <name>S-adenosyl-L-methionine</name>
        <dbReference type="ChEBI" id="CHEBI:59789"/>
    </ligand>
</feature>
<evidence type="ECO:0000256" key="2">
    <source>
        <dbReference type="ARBA" id="ARBA00022679"/>
    </source>
</evidence>
<dbReference type="PANTHER" id="PTHR11727">
    <property type="entry name" value="DIMETHYLADENOSINE TRANSFERASE"/>
    <property type="match status" value="1"/>
</dbReference>
<feature type="binding site" evidence="5">
    <location>
        <position position="65"/>
    </location>
    <ligand>
        <name>S-adenosyl-L-methionine</name>
        <dbReference type="ChEBI" id="CHEBI:59789"/>
    </ligand>
</feature>
<dbReference type="InterPro" id="IPR001737">
    <property type="entry name" value="KsgA/Erm"/>
</dbReference>
<keyword evidence="1 5" id="KW-0489">Methyltransferase</keyword>
<keyword evidence="2 5" id="KW-0808">Transferase</keyword>
<comment type="similarity">
    <text evidence="5">Belongs to the class I-like SAM-binding methyltransferase superfamily. rRNA adenine N(6)-methyltransferase family.</text>
</comment>
<dbReference type="Proteomes" id="UP000602198">
    <property type="component" value="Unassembled WGS sequence"/>
</dbReference>
<dbReference type="PANTHER" id="PTHR11727:SF7">
    <property type="entry name" value="DIMETHYLADENOSINE TRANSFERASE-RELATED"/>
    <property type="match status" value="1"/>
</dbReference>
<comment type="caution">
    <text evidence="7">The sequence shown here is derived from an EMBL/GenBank/DDBJ whole genome shotgun (WGS) entry which is preliminary data.</text>
</comment>
<evidence type="ECO:0000256" key="4">
    <source>
        <dbReference type="ARBA" id="ARBA00022884"/>
    </source>
</evidence>
<dbReference type="Gene3D" id="3.40.50.150">
    <property type="entry name" value="Vaccinia Virus protein VP39"/>
    <property type="match status" value="1"/>
</dbReference>